<evidence type="ECO:0000256" key="4">
    <source>
        <dbReference type="ARBA" id="ARBA00022989"/>
    </source>
</evidence>
<protein>
    <submittedName>
        <fullName evidence="7">Uncharacterized protein</fullName>
    </submittedName>
</protein>
<keyword evidence="8" id="KW-1185">Reference proteome</keyword>
<dbReference type="InterPro" id="IPR002159">
    <property type="entry name" value="CD36_fam"/>
</dbReference>
<feature type="non-terminal residue" evidence="7">
    <location>
        <position position="69"/>
    </location>
</feature>
<dbReference type="GO" id="GO:0005737">
    <property type="term" value="C:cytoplasm"/>
    <property type="evidence" value="ECO:0007669"/>
    <property type="project" value="TreeGrafter"/>
</dbReference>
<keyword evidence="6" id="KW-0325">Glycoprotein</keyword>
<dbReference type="AlphaFoldDB" id="A0AAV5WVV4"/>
<comment type="similarity">
    <text evidence="2">Belongs to the CD36 family.</text>
</comment>
<dbReference type="Pfam" id="PF01130">
    <property type="entry name" value="CD36"/>
    <property type="match status" value="1"/>
</dbReference>
<evidence type="ECO:0000256" key="5">
    <source>
        <dbReference type="ARBA" id="ARBA00023136"/>
    </source>
</evidence>
<keyword evidence="4" id="KW-1133">Transmembrane helix</keyword>
<accession>A0AAV5WVV4</accession>
<comment type="subcellular location">
    <subcellularLocation>
        <location evidence="1">Membrane</location>
    </subcellularLocation>
</comment>
<dbReference type="PANTHER" id="PTHR11923:SF55">
    <property type="entry name" value="SCAVENGER RECEPTOR (CD36 FAMILY) RELATED"/>
    <property type="match status" value="1"/>
</dbReference>
<reference evidence="7" key="1">
    <citation type="submission" date="2023-10" db="EMBL/GenBank/DDBJ databases">
        <title>Genome assembly of Pristionchus species.</title>
        <authorList>
            <person name="Yoshida K."/>
            <person name="Sommer R.J."/>
        </authorList>
    </citation>
    <scope>NUCLEOTIDE SEQUENCE</scope>
    <source>
        <strain evidence="7">RS5133</strain>
    </source>
</reference>
<dbReference type="Proteomes" id="UP001432322">
    <property type="component" value="Unassembled WGS sequence"/>
</dbReference>
<keyword evidence="5" id="KW-0472">Membrane</keyword>
<evidence type="ECO:0000256" key="1">
    <source>
        <dbReference type="ARBA" id="ARBA00004370"/>
    </source>
</evidence>
<evidence type="ECO:0000256" key="3">
    <source>
        <dbReference type="ARBA" id="ARBA00022692"/>
    </source>
</evidence>
<evidence type="ECO:0000256" key="6">
    <source>
        <dbReference type="ARBA" id="ARBA00023180"/>
    </source>
</evidence>
<dbReference type="GO" id="GO:0016020">
    <property type="term" value="C:membrane"/>
    <property type="evidence" value="ECO:0007669"/>
    <property type="project" value="UniProtKB-SubCell"/>
</dbReference>
<dbReference type="EMBL" id="BTSY01000006">
    <property type="protein sequence ID" value="GMT34808.1"/>
    <property type="molecule type" value="Genomic_DNA"/>
</dbReference>
<dbReference type="PANTHER" id="PTHR11923">
    <property type="entry name" value="SCAVENGER RECEPTOR CLASS B TYPE-1 SR-B1"/>
    <property type="match status" value="1"/>
</dbReference>
<evidence type="ECO:0000313" key="8">
    <source>
        <dbReference type="Proteomes" id="UP001432322"/>
    </source>
</evidence>
<dbReference type="GO" id="GO:0005044">
    <property type="term" value="F:scavenger receptor activity"/>
    <property type="evidence" value="ECO:0007669"/>
    <property type="project" value="TreeGrafter"/>
</dbReference>
<proteinExistence type="inferred from homology"/>
<name>A0AAV5WVV4_9BILA</name>
<evidence type="ECO:0000256" key="2">
    <source>
        <dbReference type="ARBA" id="ARBA00010532"/>
    </source>
</evidence>
<gene>
    <name evidence="7" type="ORF">PFISCL1PPCAC_26105</name>
</gene>
<comment type="caution">
    <text evidence="7">The sequence shown here is derived from an EMBL/GenBank/DDBJ whole genome shotgun (WGS) entry which is preliminary data.</text>
</comment>
<keyword evidence="3" id="KW-0812">Transmembrane</keyword>
<sequence>YLCSENEDGSLPLVTKHWANYPADLVFNFYIWNMLYEGALPRVVEQGPYTYICGESKDNLTWSSDGNEV</sequence>
<evidence type="ECO:0000313" key="7">
    <source>
        <dbReference type="EMBL" id="GMT34808.1"/>
    </source>
</evidence>
<feature type="non-terminal residue" evidence="7">
    <location>
        <position position="1"/>
    </location>
</feature>
<organism evidence="7 8">
    <name type="scientific">Pristionchus fissidentatus</name>
    <dbReference type="NCBI Taxonomy" id="1538716"/>
    <lineage>
        <taxon>Eukaryota</taxon>
        <taxon>Metazoa</taxon>
        <taxon>Ecdysozoa</taxon>
        <taxon>Nematoda</taxon>
        <taxon>Chromadorea</taxon>
        <taxon>Rhabditida</taxon>
        <taxon>Rhabditina</taxon>
        <taxon>Diplogasteromorpha</taxon>
        <taxon>Diplogasteroidea</taxon>
        <taxon>Neodiplogasteridae</taxon>
        <taxon>Pristionchus</taxon>
    </lineage>
</organism>